<name>A0A517Y2B6_9BACT</name>
<evidence type="ECO:0000313" key="3">
    <source>
        <dbReference type="EMBL" id="QDU23911.1"/>
    </source>
</evidence>
<dbReference type="OrthoDB" id="9812426at2"/>
<evidence type="ECO:0000256" key="1">
    <source>
        <dbReference type="SAM" id="Phobius"/>
    </source>
</evidence>
<feature type="domain" description="Sulfatase-modifying factor enzyme-like" evidence="2">
    <location>
        <begin position="61"/>
        <end position="364"/>
    </location>
</feature>
<dbReference type="SUPFAM" id="SSF56436">
    <property type="entry name" value="C-type lectin-like"/>
    <property type="match status" value="1"/>
</dbReference>
<dbReference type="InterPro" id="IPR005532">
    <property type="entry name" value="SUMF_dom"/>
</dbReference>
<dbReference type="Pfam" id="PF03781">
    <property type="entry name" value="FGE-sulfatase"/>
    <property type="match status" value="1"/>
</dbReference>
<keyword evidence="4" id="KW-1185">Reference proteome</keyword>
<dbReference type="InterPro" id="IPR042095">
    <property type="entry name" value="SUMF_sf"/>
</dbReference>
<gene>
    <name evidence="3" type="primary">pkn1_12</name>
    <name evidence="3" type="ORF">ETAA1_59210</name>
</gene>
<dbReference type="InterPro" id="IPR016187">
    <property type="entry name" value="CTDL_fold"/>
</dbReference>
<dbReference type="EMBL" id="CP036273">
    <property type="protein sequence ID" value="QDU23911.1"/>
    <property type="molecule type" value="Genomic_DNA"/>
</dbReference>
<evidence type="ECO:0000313" key="4">
    <source>
        <dbReference type="Proteomes" id="UP000319576"/>
    </source>
</evidence>
<sequence length="373" mass="41526">MSAKNRERRAKKQTPTAVVPAVPTPPWWRRVLRPLVYLALLTAAFGAAYGVTLLTRRGNPPGMVAVPGGEFVMGADDLRHRNEMPAHKAVVSPFFMDQTEVTNAQFRAFVDATGYVTTAEKPPDWEVMKKQFPPETPRPPAEKLVAGSMVFTPPAEAVPTSDMARWWTWTPGACWKHPEGPGSDLADRDEHPVVHVSWDDATAYALWAGKRLPTEAEWEYAARGGLAGKRYVWGDEPATDTDGRANIWQGTFPHLNTKADGWDRTAPVRRYPPNGYGLYDMAGNVWEWCGDWYRPNTYIGRVGVTTDPTGPKTSWDPGEASSQRRVTRGGSFLCHASYCESYRPSARRGTPFDTGMSHIGFRCVISKTVWDGR</sequence>
<keyword evidence="1" id="KW-0812">Transmembrane</keyword>
<feature type="transmembrane region" description="Helical" evidence="1">
    <location>
        <begin position="35"/>
        <end position="54"/>
    </location>
</feature>
<dbReference type="AlphaFoldDB" id="A0A517Y2B6"/>
<protein>
    <submittedName>
        <fullName evidence="3">Serine/threonine-protein kinase pkn1</fullName>
        <ecNumber evidence="3">2.7.11.1</ecNumber>
    </submittedName>
</protein>
<reference evidence="3 4" key="1">
    <citation type="submission" date="2019-02" db="EMBL/GenBank/DDBJ databases">
        <title>Deep-cultivation of Planctomycetes and their phenomic and genomic characterization uncovers novel biology.</title>
        <authorList>
            <person name="Wiegand S."/>
            <person name="Jogler M."/>
            <person name="Boedeker C."/>
            <person name="Pinto D."/>
            <person name="Vollmers J."/>
            <person name="Rivas-Marin E."/>
            <person name="Kohn T."/>
            <person name="Peeters S.H."/>
            <person name="Heuer A."/>
            <person name="Rast P."/>
            <person name="Oberbeckmann S."/>
            <person name="Bunk B."/>
            <person name="Jeske O."/>
            <person name="Meyerdierks A."/>
            <person name="Storesund J.E."/>
            <person name="Kallscheuer N."/>
            <person name="Luecker S."/>
            <person name="Lage O.M."/>
            <person name="Pohl T."/>
            <person name="Merkel B.J."/>
            <person name="Hornburger P."/>
            <person name="Mueller R.-W."/>
            <person name="Bruemmer F."/>
            <person name="Labrenz M."/>
            <person name="Spormann A.M."/>
            <person name="Op den Camp H."/>
            <person name="Overmann J."/>
            <person name="Amann R."/>
            <person name="Jetten M.S.M."/>
            <person name="Mascher T."/>
            <person name="Medema M.H."/>
            <person name="Devos D.P."/>
            <person name="Kaster A.-K."/>
            <person name="Ovreas L."/>
            <person name="Rohde M."/>
            <person name="Galperin M.Y."/>
            <person name="Jogler C."/>
        </authorList>
    </citation>
    <scope>NUCLEOTIDE SEQUENCE [LARGE SCALE GENOMIC DNA]</scope>
    <source>
        <strain evidence="3 4">ETA_A1</strain>
    </source>
</reference>
<dbReference type="KEGG" id="uli:ETAA1_59210"/>
<dbReference type="PANTHER" id="PTHR23150:SF19">
    <property type="entry name" value="FORMYLGLYCINE-GENERATING ENZYME"/>
    <property type="match status" value="1"/>
</dbReference>
<keyword evidence="3" id="KW-0808">Transferase</keyword>
<dbReference type="EC" id="2.7.11.1" evidence="3"/>
<organism evidence="3 4">
    <name type="scientific">Urbifossiella limnaea</name>
    <dbReference type="NCBI Taxonomy" id="2528023"/>
    <lineage>
        <taxon>Bacteria</taxon>
        <taxon>Pseudomonadati</taxon>
        <taxon>Planctomycetota</taxon>
        <taxon>Planctomycetia</taxon>
        <taxon>Gemmatales</taxon>
        <taxon>Gemmataceae</taxon>
        <taxon>Urbifossiella</taxon>
    </lineage>
</organism>
<dbReference type="Proteomes" id="UP000319576">
    <property type="component" value="Chromosome"/>
</dbReference>
<dbReference type="InterPro" id="IPR051043">
    <property type="entry name" value="Sulfatase_Mod_Factor_Kinase"/>
</dbReference>
<accession>A0A517Y2B6</accession>
<dbReference type="GO" id="GO:0004674">
    <property type="term" value="F:protein serine/threonine kinase activity"/>
    <property type="evidence" value="ECO:0007669"/>
    <property type="project" value="UniProtKB-EC"/>
</dbReference>
<keyword evidence="1" id="KW-0472">Membrane</keyword>
<proteinExistence type="predicted"/>
<dbReference type="RefSeq" id="WP_145244119.1">
    <property type="nucleotide sequence ID" value="NZ_CP036273.1"/>
</dbReference>
<dbReference type="Gene3D" id="3.90.1580.10">
    <property type="entry name" value="paralog of FGE (formylglycine-generating enzyme)"/>
    <property type="match status" value="1"/>
</dbReference>
<evidence type="ECO:0000259" key="2">
    <source>
        <dbReference type="Pfam" id="PF03781"/>
    </source>
</evidence>
<keyword evidence="3" id="KW-0418">Kinase</keyword>
<keyword evidence="1" id="KW-1133">Transmembrane helix</keyword>
<dbReference type="GO" id="GO:0120147">
    <property type="term" value="F:formylglycine-generating oxidase activity"/>
    <property type="evidence" value="ECO:0007669"/>
    <property type="project" value="TreeGrafter"/>
</dbReference>
<dbReference type="PANTHER" id="PTHR23150">
    <property type="entry name" value="SULFATASE MODIFYING FACTOR 1, 2"/>
    <property type="match status" value="1"/>
</dbReference>